<keyword evidence="2" id="KW-1185">Reference proteome</keyword>
<gene>
    <name evidence="1" type="ORF">QYF61_000429</name>
</gene>
<dbReference type="AlphaFoldDB" id="A0AAN7N924"/>
<name>A0AAN7N924_MYCAM</name>
<dbReference type="EMBL" id="JAUNZN010000053">
    <property type="protein sequence ID" value="KAK4805823.1"/>
    <property type="molecule type" value="Genomic_DNA"/>
</dbReference>
<evidence type="ECO:0000313" key="2">
    <source>
        <dbReference type="Proteomes" id="UP001333110"/>
    </source>
</evidence>
<evidence type="ECO:0000313" key="1">
    <source>
        <dbReference type="EMBL" id="KAK4805823.1"/>
    </source>
</evidence>
<protein>
    <submittedName>
        <fullName evidence="1">Uncharacterized protein</fullName>
    </submittedName>
</protein>
<comment type="caution">
    <text evidence="1">The sequence shown here is derived from an EMBL/GenBank/DDBJ whole genome shotgun (WGS) entry which is preliminary data.</text>
</comment>
<organism evidence="1 2">
    <name type="scientific">Mycteria americana</name>
    <name type="common">Wood stork</name>
    <dbReference type="NCBI Taxonomy" id="33587"/>
    <lineage>
        <taxon>Eukaryota</taxon>
        <taxon>Metazoa</taxon>
        <taxon>Chordata</taxon>
        <taxon>Craniata</taxon>
        <taxon>Vertebrata</taxon>
        <taxon>Euteleostomi</taxon>
        <taxon>Archelosauria</taxon>
        <taxon>Archosauria</taxon>
        <taxon>Dinosauria</taxon>
        <taxon>Saurischia</taxon>
        <taxon>Theropoda</taxon>
        <taxon>Coelurosauria</taxon>
        <taxon>Aves</taxon>
        <taxon>Neognathae</taxon>
        <taxon>Neoaves</taxon>
        <taxon>Aequornithes</taxon>
        <taxon>Ciconiiformes</taxon>
        <taxon>Ciconiidae</taxon>
        <taxon>Mycteria</taxon>
    </lineage>
</organism>
<reference evidence="1 2" key="1">
    <citation type="journal article" date="2023" name="J. Hered.">
        <title>Chromosome-level genome of the wood stork (Mycteria americana) provides insight into avian chromosome evolution.</title>
        <authorList>
            <person name="Flamio R. Jr."/>
            <person name="Ramstad K.M."/>
        </authorList>
    </citation>
    <scope>NUCLEOTIDE SEQUENCE [LARGE SCALE GENOMIC DNA]</scope>
    <source>
        <strain evidence="1">JAX WOST 10</strain>
    </source>
</reference>
<proteinExistence type="predicted"/>
<accession>A0AAN7N924</accession>
<sequence length="71" mass="7849">MSQQCAQVAEAANGILACVRNSVASRTRAVIGNFFPKRVVQHWHRLPRDVVESPSLEVFKSRVDVALGDMV</sequence>
<dbReference type="Proteomes" id="UP001333110">
    <property type="component" value="Unassembled WGS sequence"/>
</dbReference>